<name>A0A0D7BJV3_9AGAR</name>
<dbReference type="PROSITE" id="PS50195">
    <property type="entry name" value="PX"/>
    <property type="match status" value="1"/>
</dbReference>
<feature type="compositionally biased region" description="Polar residues" evidence="2">
    <location>
        <begin position="121"/>
        <end position="138"/>
    </location>
</feature>
<dbReference type="Gene3D" id="3.30.1520.10">
    <property type="entry name" value="Phox-like domain"/>
    <property type="match status" value="1"/>
</dbReference>
<evidence type="ECO:0000313" key="8">
    <source>
        <dbReference type="Proteomes" id="UP000054007"/>
    </source>
</evidence>
<feature type="compositionally biased region" description="Low complexity" evidence="2">
    <location>
        <begin position="837"/>
        <end position="847"/>
    </location>
</feature>
<dbReference type="GO" id="GO:0005737">
    <property type="term" value="C:cytoplasm"/>
    <property type="evidence" value="ECO:0007669"/>
    <property type="project" value="TreeGrafter"/>
</dbReference>
<reference evidence="7 8" key="1">
    <citation type="journal article" date="2015" name="Fungal Genet. Biol.">
        <title>Evolution of novel wood decay mechanisms in Agaricales revealed by the genome sequences of Fistulina hepatica and Cylindrobasidium torrendii.</title>
        <authorList>
            <person name="Floudas D."/>
            <person name="Held B.W."/>
            <person name="Riley R."/>
            <person name="Nagy L.G."/>
            <person name="Koehler G."/>
            <person name="Ransdell A.S."/>
            <person name="Younus H."/>
            <person name="Chow J."/>
            <person name="Chiniquy J."/>
            <person name="Lipzen A."/>
            <person name="Tritt A."/>
            <person name="Sun H."/>
            <person name="Haridas S."/>
            <person name="LaButti K."/>
            <person name="Ohm R.A."/>
            <person name="Kues U."/>
            <person name="Blanchette R.A."/>
            <person name="Grigoriev I.V."/>
            <person name="Minto R.E."/>
            <person name="Hibbett D.S."/>
        </authorList>
    </citation>
    <scope>NUCLEOTIDE SEQUENCE [LARGE SCALE GENOMIC DNA]</scope>
    <source>
        <strain evidence="7 8">FP15055 ss-10</strain>
    </source>
</reference>
<dbReference type="PROSITE" id="PS50003">
    <property type="entry name" value="PH_DOMAIN"/>
    <property type="match status" value="1"/>
</dbReference>
<keyword evidence="3" id="KW-1133">Transmembrane helix</keyword>
<dbReference type="InterPro" id="IPR036871">
    <property type="entry name" value="PX_dom_sf"/>
</dbReference>
<feature type="region of interest" description="Disordered" evidence="2">
    <location>
        <begin position="1238"/>
        <end position="1329"/>
    </location>
</feature>
<dbReference type="EMBL" id="KN880463">
    <property type="protein sequence ID" value="KIY70813.1"/>
    <property type="molecule type" value="Genomic_DNA"/>
</dbReference>
<keyword evidence="8" id="KW-1185">Reference proteome</keyword>
<dbReference type="Gene3D" id="1.10.555.10">
    <property type="entry name" value="Rho GTPase activation protein"/>
    <property type="match status" value="1"/>
</dbReference>
<evidence type="ECO:0000259" key="5">
    <source>
        <dbReference type="PROSITE" id="PS50195"/>
    </source>
</evidence>
<dbReference type="OrthoDB" id="185175at2759"/>
<dbReference type="InterPro" id="IPR001683">
    <property type="entry name" value="PX_dom"/>
</dbReference>
<feature type="domain" description="PX" evidence="5">
    <location>
        <begin position="469"/>
        <end position="585"/>
    </location>
</feature>
<dbReference type="InterPro" id="IPR008936">
    <property type="entry name" value="Rho_GTPase_activation_prot"/>
</dbReference>
<feature type="transmembrane region" description="Helical" evidence="3">
    <location>
        <begin position="1119"/>
        <end position="1142"/>
    </location>
</feature>
<dbReference type="InterPro" id="IPR000198">
    <property type="entry name" value="RhoGAP_dom"/>
</dbReference>
<feature type="compositionally biased region" description="Low complexity" evidence="2">
    <location>
        <begin position="730"/>
        <end position="739"/>
    </location>
</feature>
<evidence type="ECO:0000259" key="6">
    <source>
        <dbReference type="PROSITE" id="PS50238"/>
    </source>
</evidence>
<feature type="compositionally biased region" description="Low complexity" evidence="2">
    <location>
        <begin position="367"/>
        <end position="385"/>
    </location>
</feature>
<protein>
    <submittedName>
        <fullName evidence="7">RhoGAP-domain-containing protein</fullName>
    </submittedName>
</protein>
<evidence type="ECO:0000313" key="7">
    <source>
        <dbReference type="EMBL" id="KIY70813.1"/>
    </source>
</evidence>
<feature type="region of interest" description="Disordered" evidence="2">
    <location>
        <begin position="74"/>
        <end position="276"/>
    </location>
</feature>
<dbReference type="CDD" id="cd06093">
    <property type="entry name" value="PX_domain"/>
    <property type="match status" value="1"/>
</dbReference>
<feature type="region of interest" description="Disordered" evidence="2">
    <location>
        <begin position="293"/>
        <end position="355"/>
    </location>
</feature>
<gene>
    <name evidence="7" type="ORF">CYLTODRAFT_419487</name>
</gene>
<dbReference type="STRING" id="1314674.A0A0D7BJV3"/>
<proteinExistence type="predicted"/>
<evidence type="ECO:0000256" key="2">
    <source>
        <dbReference type="SAM" id="MobiDB-lite"/>
    </source>
</evidence>
<keyword evidence="3" id="KW-0472">Membrane</keyword>
<dbReference type="CDD" id="cd13277">
    <property type="entry name" value="PH_Bem3"/>
    <property type="match status" value="1"/>
</dbReference>
<dbReference type="Pfam" id="PF00787">
    <property type="entry name" value="PX"/>
    <property type="match status" value="1"/>
</dbReference>
<feature type="compositionally biased region" description="Polar residues" evidence="2">
    <location>
        <begin position="200"/>
        <end position="223"/>
    </location>
</feature>
<feature type="compositionally biased region" description="Polar residues" evidence="2">
    <location>
        <begin position="158"/>
        <end position="169"/>
    </location>
</feature>
<feature type="compositionally biased region" description="Polar residues" evidence="2">
    <location>
        <begin position="899"/>
        <end position="913"/>
    </location>
</feature>
<dbReference type="InterPro" id="IPR011993">
    <property type="entry name" value="PH-like_dom_sf"/>
</dbReference>
<dbReference type="SMART" id="SM00312">
    <property type="entry name" value="PX"/>
    <property type="match status" value="1"/>
</dbReference>
<keyword evidence="3" id="KW-0812">Transmembrane</keyword>
<keyword evidence="1" id="KW-0343">GTPase activation</keyword>
<dbReference type="InterPro" id="IPR001849">
    <property type="entry name" value="PH_domain"/>
</dbReference>
<feature type="compositionally biased region" description="Low complexity" evidence="2">
    <location>
        <begin position="264"/>
        <end position="273"/>
    </location>
</feature>
<feature type="compositionally biased region" description="Low complexity" evidence="2">
    <location>
        <begin position="172"/>
        <end position="194"/>
    </location>
</feature>
<evidence type="ECO:0000256" key="1">
    <source>
        <dbReference type="ARBA" id="ARBA00022468"/>
    </source>
</evidence>
<feature type="transmembrane region" description="Helical" evidence="3">
    <location>
        <begin position="1154"/>
        <end position="1174"/>
    </location>
</feature>
<feature type="compositionally biased region" description="Low complexity" evidence="2">
    <location>
        <begin position="1265"/>
        <end position="1275"/>
    </location>
</feature>
<dbReference type="SUPFAM" id="SSF50729">
    <property type="entry name" value="PH domain-like"/>
    <property type="match status" value="1"/>
</dbReference>
<dbReference type="SUPFAM" id="SSF64268">
    <property type="entry name" value="PX domain"/>
    <property type="match status" value="1"/>
</dbReference>
<feature type="compositionally biased region" description="Pro residues" evidence="2">
    <location>
        <begin position="868"/>
        <end position="877"/>
    </location>
</feature>
<dbReference type="Pfam" id="PF00169">
    <property type="entry name" value="PH"/>
    <property type="match status" value="1"/>
</dbReference>
<feature type="compositionally biased region" description="Acidic residues" evidence="2">
    <location>
        <begin position="341"/>
        <end position="355"/>
    </location>
</feature>
<dbReference type="SMART" id="SM00324">
    <property type="entry name" value="RhoGAP"/>
    <property type="match status" value="1"/>
</dbReference>
<dbReference type="InterPro" id="IPR050729">
    <property type="entry name" value="Rho-GAP"/>
</dbReference>
<feature type="compositionally biased region" description="Low complexity" evidence="2">
    <location>
        <begin position="87"/>
        <end position="100"/>
    </location>
</feature>
<feature type="domain" description="PH" evidence="4">
    <location>
        <begin position="593"/>
        <end position="703"/>
    </location>
</feature>
<dbReference type="GO" id="GO:0007165">
    <property type="term" value="P:signal transduction"/>
    <property type="evidence" value="ECO:0007669"/>
    <property type="project" value="InterPro"/>
</dbReference>
<dbReference type="PANTHER" id="PTHR23176:SF129">
    <property type="entry name" value="RHO GTPASE ACTIVATING PROTEIN AT 16F, ISOFORM E-RELATED"/>
    <property type="match status" value="1"/>
</dbReference>
<feature type="compositionally biased region" description="Basic and acidic residues" evidence="2">
    <location>
        <begin position="879"/>
        <end position="896"/>
    </location>
</feature>
<dbReference type="SUPFAM" id="SSF48350">
    <property type="entry name" value="GTPase activation domain, GAP"/>
    <property type="match status" value="1"/>
</dbReference>
<feature type="domain" description="Rho-GAP" evidence="6">
    <location>
        <begin position="1002"/>
        <end position="1218"/>
    </location>
</feature>
<dbReference type="Pfam" id="PF00620">
    <property type="entry name" value="RhoGAP"/>
    <property type="match status" value="1"/>
</dbReference>
<dbReference type="SMART" id="SM00233">
    <property type="entry name" value="PH"/>
    <property type="match status" value="1"/>
</dbReference>
<evidence type="ECO:0000256" key="3">
    <source>
        <dbReference type="SAM" id="Phobius"/>
    </source>
</evidence>
<dbReference type="GO" id="GO:0005096">
    <property type="term" value="F:GTPase activator activity"/>
    <property type="evidence" value="ECO:0007669"/>
    <property type="project" value="UniProtKB-KW"/>
</dbReference>
<dbReference type="Proteomes" id="UP000054007">
    <property type="component" value="Unassembled WGS sequence"/>
</dbReference>
<sequence>MDMLLSTHEGAPDPVMAAFEQALNERNVLSSQNSQLWKLIEKQRAGYNQILKELERVRGDRETYKTKLAAVLNGTPHSDRQHHGLHAKSSSPALAAPTATNGDVPTRAPAMIRHHSDEPTTPRSAQHFVHQTHSQEPLNASKPPPTPDPATLARLNGANDSKNSLAQRPSRSDSLPSTSSSSAYSTRASSPYSSQHAHNDSITTSGSRPSVYSRKSSITESMRSVSASSSVAHIQPAPPQIVQSSVPEEEAVPSTAPTLKQTSSPALLAAQDAQARDSRITLPDEARHYITNMVDSPVPSPRFPQQAQKSPLARYDSTTPPPADDVDEDDNYSTGPQSDNEFMDMNDDDTASATDDGADFAMEEIPATASDQATTQQQRTPSPTTLRKTRAAADDFPLPPSTPPAHQQTPPWPSSQHRRADDGSESSQPPTQSQNLPSLQSSRSGDMQETANVSAQFRALPLLSRDLPHTSIDVSHSFVRPNERGKEVLSFIVQVSPGKGKESWKVEKLYTDVLVLDQRIRSGAGRSLLKKIAPLPEGKLWKDHAPVKADQRKTILQNYLQSLISLPVRSNDEVIAFFTTDIMRDANQPVMQTGHKEGYLTKRGKNFGGWKTRYFVLQGPVLEYYDTRGGTHLGSITITGAQIGRQQRSDRTASGDDEKEYRHAFLVVEAKRGPGGSHPRHVLCAESDIERDGWVEMLVRYFSGTYSEEPLTIGVSSSSSSSSKPPPPAYNNNPTASPAHSTASIPPSYDQPPSVDRERTPRKPSRGLSKDDISISRAQPIPMHHSDTSNPKLFPNPYSEYSRSDSPAKSLHESSPVDVHVPFPDSRRAERMQPGQPSSLPDSSPLSNATGFPERANSELGHYAEPQTPRPPRAQPPPKRHDSPERERPRVLERRSIHPSLTSTHSLPNNRTPSPDKDPRLLKTSTPGKISGPMNGAPIPAGFKFGAGPKDAPSTPEPPPTTSNDRREKAKSRSFWGFGRPAAGSEKMPAFPGHVPRAVFGVPLEDALEVATIAHLPAIVFRCIQYLEAKKADQEEGIYRMSGSSAVVKSLRDRYNTDGDFDLVASDEYWDVHAVAGLLKSFLRELPTSILTRELHMRFLAVMVDFNDPNDRIRELARLIALLPIANYSLLRALTAHLILIVQNSATNRMNMRNVGIVFSPTLGIPAGVFSLMLGEFNRVFDVGATASIEAEDEDRRNSRQYSDGAADELLGLHGRTLKSVPVVDDTDGDDADVTVEVEQEEGSQPHFEVSPPDTPVQGRHGHGSSSKASATAASRGLNVMVTQSDRGHRHSRMMGLPASPRPGGTPRPTGSPVGFDGFNPPVGDSASS</sequence>
<feature type="compositionally biased region" description="Polar residues" evidence="2">
    <location>
        <begin position="425"/>
        <end position="450"/>
    </location>
</feature>
<dbReference type="GO" id="GO:0035091">
    <property type="term" value="F:phosphatidylinositol binding"/>
    <property type="evidence" value="ECO:0007669"/>
    <property type="project" value="InterPro"/>
</dbReference>
<accession>A0A0D7BJV3</accession>
<dbReference type="PROSITE" id="PS50238">
    <property type="entry name" value="RHOGAP"/>
    <property type="match status" value="1"/>
</dbReference>
<evidence type="ECO:0000259" key="4">
    <source>
        <dbReference type="PROSITE" id="PS50003"/>
    </source>
</evidence>
<dbReference type="Gene3D" id="2.30.29.30">
    <property type="entry name" value="Pleckstrin-homology domain (PH domain)/Phosphotyrosine-binding domain (PTB)"/>
    <property type="match status" value="1"/>
</dbReference>
<feature type="region of interest" description="Disordered" evidence="2">
    <location>
        <begin position="367"/>
        <end position="450"/>
    </location>
</feature>
<organism evidence="7 8">
    <name type="scientific">Cylindrobasidium torrendii FP15055 ss-10</name>
    <dbReference type="NCBI Taxonomy" id="1314674"/>
    <lineage>
        <taxon>Eukaryota</taxon>
        <taxon>Fungi</taxon>
        <taxon>Dikarya</taxon>
        <taxon>Basidiomycota</taxon>
        <taxon>Agaricomycotina</taxon>
        <taxon>Agaricomycetes</taxon>
        <taxon>Agaricomycetidae</taxon>
        <taxon>Agaricales</taxon>
        <taxon>Marasmiineae</taxon>
        <taxon>Physalacriaceae</taxon>
        <taxon>Cylindrobasidium</taxon>
    </lineage>
</organism>
<dbReference type="PANTHER" id="PTHR23176">
    <property type="entry name" value="RHO/RAC/CDC GTPASE-ACTIVATING PROTEIN"/>
    <property type="match status" value="1"/>
</dbReference>
<feature type="region of interest" description="Disordered" evidence="2">
    <location>
        <begin position="712"/>
        <end position="971"/>
    </location>
</feature>